<evidence type="ECO:0000313" key="2">
    <source>
        <dbReference type="Proteomes" id="UP001285263"/>
    </source>
</evidence>
<dbReference type="RefSeq" id="WP_320422133.1">
    <property type="nucleotide sequence ID" value="NZ_JAXCLA010000002.1"/>
</dbReference>
<accession>A0ABU5DDM4</accession>
<dbReference type="InterPro" id="IPR032314">
    <property type="entry name" value="DUF4845"/>
</dbReference>
<comment type="caution">
    <text evidence="1">The sequence shown here is derived from an EMBL/GenBank/DDBJ whole genome shotgun (WGS) entry which is preliminary data.</text>
</comment>
<proteinExistence type="predicted"/>
<name>A0ABU5DDM4_9BURK</name>
<protein>
    <submittedName>
        <fullName evidence="1">DUF4845 domain-containing protein</fullName>
    </submittedName>
</protein>
<dbReference type="Proteomes" id="UP001285263">
    <property type="component" value="Unassembled WGS sequence"/>
</dbReference>
<keyword evidence="2" id="KW-1185">Reference proteome</keyword>
<sequence length="119" mass="13291">MHQAGRRQRGISLIGLLFWGVVIAFVGVVAAKTFPTVLEYYTIKRVINRIVVSNPTTVPAVRAEFDRAKQVEYSIESISSADLVVTKDNDKLQISFAYDKQIELGGPVYLLIKYEGQSN</sequence>
<organism evidence="1 2">
    <name type="scientific">Roseateles agri</name>
    <dbReference type="NCBI Taxonomy" id="3098619"/>
    <lineage>
        <taxon>Bacteria</taxon>
        <taxon>Pseudomonadati</taxon>
        <taxon>Pseudomonadota</taxon>
        <taxon>Betaproteobacteria</taxon>
        <taxon>Burkholderiales</taxon>
        <taxon>Sphaerotilaceae</taxon>
        <taxon>Roseateles</taxon>
    </lineage>
</organism>
<gene>
    <name evidence="1" type="ORF">SNE35_06940</name>
</gene>
<dbReference type="EMBL" id="JAXCLA010000002">
    <property type="protein sequence ID" value="MDY0744234.1"/>
    <property type="molecule type" value="Genomic_DNA"/>
</dbReference>
<dbReference type="Pfam" id="PF16137">
    <property type="entry name" value="DUF4845"/>
    <property type="match status" value="1"/>
</dbReference>
<reference evidence="1 2" key="1">
    <citation type="submission" date="2023-11" db="EMBL/GenBank/DDBJ databases">
        <title>Paucibacter sp. nov., isolated from fresh soil in Korea.</title>
        <authorList>
            <person name="Le N.T.T."/>
        </authorList>
    </citation>
    <scope>NUCLEOTIDE SEQUENCE [LARGE SCALE GENOMIC DNA]</scope>
    <source>
        <strain evidence="1 2">R3-3</strain>
    </source>
</reference>
<evidence type="ECO:0000313" key="1">
    <source>
        <dbReference type="EMBL" id="MDY0744234.1"/>
    </source>
</evidence>